<reference evidence="3" key="1">
    <citation type="journal article" date="2020" name="Stud. Mycol.">
        <title>101 Dothideomycetes genomes: a test case for predicting lifestyles and emergence of pathogens.</title>
        <authorList>
            <person name="Haridas S."/>
            <person name="Albert R."/>
            <person name="Binder M."/>
            <person name="Bloem J."/>
            <person name="Labutti K."/>
            <person name="Salamov A."/>
            <person name="Andreopoulos B."/>
            <person name="Baker S."/>
            <person name="Barry K."/>
            <person name="Bills G."/>
            <person name="Bluhm B."/>
            <person name="Cannon C."/>
            <person name="Castanera R."/>
            <person name="Culley D."/>
            <person name="Daum C."/>
            <person name="Ezra D."/>
            <person name="Gonzalez J."/>
            <person name="Henrissat B."/>
            <person name="Kuo A."/>
            <person name="Liang C."/>
            <person name="Lipzen A."/>
            <person name="Lutzoni F."/>
            <person name="Magnuson J."/>
            <person name="Mondo S."/>
            <person name="Nolan M."/>
            <person name="Ohm R."/>
            <person name="Pangilinan J."/>
            <person name="Park H.-J."/>
            <person name="Ramirez L."/>
            <person name="Alfaro M."/>
            <person name="Sun H."/>
            <person name="Tritt A."/>
            <person name="Yoshinaga Y."/>
            <person name="Zwiers L.-H."/>
            <person name="Turgeon B."/>
            <person name="Goodwin S."/>
            <person name="Spatafora J."/>
            <person name="Crous P."/>
            <person name="Grigoriev I."/>
        </authorList>
    </citation>
    <scope>NUCLEOTIDE SEQUENCE</scope>
    <source>
        <strain evidence="3">CBS 175.79</strain>
    </source>
</reference>
<dbReference type="Proteomes" id="UP000799778">
    <property type="component" value="Unassembled WGS sequence"/>
</dbReference>
<protein>
    <recommendedName>
        <fullName evidence="5">Secreted protein</fullName>
    </recommendedName>
</protein>
<evidence type="ECO:0000256" key="2">
    <source>
        <dbReference type="SAM" id="SignalP"/>
    </source>
</evidence>
<dbReference type="EMBL" id="ML978076">
    <property type="protein sequence ID" value="KAF2010533.1"/>
    <property type="molecule type" value="Genomic_DNA"/>
</dbReference>
<feature type="signal peptide" evidence="2">
    <location>
        <begin position="1"/>
        <end position="21"/>
    </location>
</feature>
<evidence type="ECO:0000313" key="3">
    <source>
        <dbReference type="EMBL" id="KAF2010533.1"/>
    </source>
</evidence>
<sequence length="227" mass="25505">MWSGIMCGTFLAGALQTRSCADEFDIAIILIACWQGFIIVKELPAQRHNKFLNVRVKNESRLGPHPKSNTPRHEGKCKVVPDARGQHPRPAVERRPTFPSRTSESHTFQRTLCCDGRKGPCEMLGINFMPLTELQLSLMHITRSGSGNFLQWIRLSGTRDFNFSLSLVVQLAHCSLRAPVDGRAPLRWHSDRLREACSLHPVLDMTKGPRRGSFSRGVQQACTVPLH</sequence>
<evidence type="ECO:0008006" key="5">
    <source>
        <dbReference type="Google" id="ProtNLM"/>
    </source>
</evidence>
<keyword evidence="4" id="KW-1185">Reference proteome</keyword>
<organism evidence="3 4">
    <name type="scientific">Aaosphaeria arxii CBS 175.79</name>
    <dbReference type="NCBI Taxonomy" id="1450172"/>
    <lineage>
        <taxon>Eukaryota</taxon>
        <taxon>Fungi</taxon>
        <taxon>Dikarya</taxon>
        <taxon>Ascomycota</taxon>
        <taxon>Pezizomycotina</taxon>
        <taxon>Dothideomycetes</taxon>
        <taxon>Pleosporomycetidae</taxon>
        <taxon>Pleosporales</taxon>
        <taxon>Pleosporales incertae sedis</taxon>
        <taxon>Aaosphaeria</taxon>
    </lineage>
</organism>
<proteinExistence type="predicted"/>
<dbReference type="AlphaFoldDB" id="A0A6A5XCA8"/>
<dbReference type="GeneID" id="54291855"/>
<feature type="compositionally biased region" description="Basic and acidic residues" evidence="1">
    <location>
        <begin position="71"/>
        <end position="96"/>
    </location>
</feature>
<accession>A0A6A5XCA8</accession>
<evidence type="ECO:0000313" key="4">
    <source>
        <dbReference type="Proteomes" id="UP000799778"/>
    </source>
</evidence>
<feature type="chain" id="PRO_5025370346" description="Secreted protein" evidence="2">
    <location>
        <begin position="22"/>
        <end position="227"/>
    </location>
</feature>
<dbReference type="RefSeq" id="XP_033378872.1">
    <property type="nucleotide sequence ID" value="XM_033534458.1"/>
</dbReference>
<feature type="region of interest" description="Disordered" evidence="1">
    <location>
        <begin position="59"/>
        <end position="102"/>
    </location>
</feature>
<name>A0A6A5XCA8_9PLEO</name>
<gene>
    <name evidence="3" type="ORF">BU24DRAFT_60288</name>
</gene>
<keyword evidence="2" id="KW-0732">Signal</keyword>
<evidence type="ECO:0000256" key="1">
    <source>
        <dbReference type="SAM" id="MobiDB-lite"/>
    </source>
</evidence>